<reference evidence="6 7" key="1">
    <citation type="submission" date="2014-07" db="EMBL/GenBank/DDBJ databases">
        <authorList>
            <person name="Lee K."/>
            <person name="Lim J.Y."/>
            <person name="Hwang I."/>
        </authorList>
    </citation>
    <scope>NUCLEOTIDE SEQUENCE [LARGE SCALE GENOMIC DNA]</scope>
    <source>
        <strain evidence="6 7">KL28</strain>
    </source>
</reference>
<dbReference type="HOGENOM" id="CLU_000604_1_2_6"/>
<dbReference type="RefSeq" id="WP_038616117.1">
    <property type="nucleotide sequence ID" value="NZ_CP009048.1"/>
</dbReference>
<dbReference type="PANTHER" id="PTHR46743:SF2">
    <property type="entry name" value="TEICHOIC ACIDS EXPORT ATP-BINDING PROTEIN TAGH"/>
    <property type="match status" value="1"/>
</dbReference>
<dbReference type="InterPro" id="IPR003439">
    <property type="entry name" value="ABC_transporter-like_ATP-bd"/>
</dbReference>
<dbReference type="InterPro" id="IPR027417">
    <property type="entry name" value="P-loop_NTPase"/>
</dbReference>
<evidence type="ECO:0000259" key="5">
    <source>
        <dbReference type="PROSITE" id="PS50893"/>
    </source>
</evidence>
<gene>
    <name evidence="6" type="ORF">PSAKL28_52620</name>
</gene>
<dbReference type="CDD" id="cd03220">
    <property type="entry name" value="ABC_KpsT_Wzt"/>
    <property type="match status" value="1"/>
</dbReference>
<dbReference type="GO" id="GO:0140359">
    <property type="term" value="F:ABC-type transporter activity"/>
    <property type="evidence" value="ECO:0007669"/>
    <property type="project" value="InterPro"/>
</dbReference>
<dbReference type="AlphaFoldDB" id="A0A077FG02"/>
<evidence type="ECO:0000256" key="1">
    <source>
        <dbReference type="ARBA" id="ARBA00005417"/>
    </source>
</evidence>
<dbReference type="Gene3D" id="3.40.50.300">
    <property type="entry name" value="P-loop containing nucleotide triphosphate hydrolases"/>
    <property type="match status" value="1"/>
</dbReference>
<organism evidence="6 7">
    <name type="scientific">Pseudomonas alkylphenolica</name>
    <dbReference type="NCBI Taxonomy" id="237609"/>
    <lineage>
        <taxon>Bacteria</taxon>
        <taxon>Pseudomonadati</taxon>
        <taxon>Pseudomonadota</taxon>
        <taxon>Gammaproteobacteria</taxon>
        <taxon>Pseudomonadales</taxon>
        <taxon>Pseudomonadaceae</taxon>
        <taxon>Pseudomonas</taxon>
    </lineage>
</organism>
<keyword evidence="4 6" id="KW-0067">ATP-binding</keyword>
<dbReference type="GO" id="GO:0005524">
    <property type="term" value="F:ATP binding"/>
    <property type="evidence" value="ECO:0007669"/>
    <property type="project" value="UniProtKB-KW"/>
</dbReference>
<dbReference type="PANTHER" id="PTHR46743">
    <property type="entry name" value="TEICHOIC ACIDS EXPORT ATP-BINDING PROTEIN TAGH"/>
    <property type="match status" value="1"/>
</dbReference>
<dbReference type="SMART" id="SM00382">
    <property type="entry name" value="AAA"/>
    <property type="match status" value="1"/>
</dbReference>
<dbReference type="PROSITE" id="PS50893">
    <property type="entry name" value="ABC_TRANSPORTER_2"/>
    <property type="match status" value="1"/>
</dbReference>
<evidence type="ECO:0000256" key="2">
    <source>
        <dbReference type="ARBA" id="ARBA00022448"/>
    </source>
</evidence>
<keyword evidence="3" id="KW-0547">Nucleotide-binding</keyword>
<accession>A0A077FG02</accession>
<feature type="domain" description="ABC transporter" evidence="5">
    <location>
        <begin position="14"/>
        <end position="233"/>
    </location>
</feature>
<protein>
    <submittedName>
        <fullName evidence="6">Teichoic acids export ATP-binding protein TagH</fullName>
    </submittedName>
</protein>
<dbReference type="InterPro" id="IPR003593">
    <property type="entry name" value="AAA+_ATPase"/>
</dbReference>
<dbReference type="SUPFAM" id="SSF52540">
    <property type="entry name" value="P-loop containing nucleoside triphosphate hydrolases"/>
    <property type="match status" value="1"/>
</dbReference>
<dbReference type="EMBL" id="CP009048">
    <property type="protein sequence ID" value="AIL64402.1"/>
    <property type="molecule type" value="Genomic_DNA"/>
</dbReference>
<evidence type="ECO:0000256" key="4">
    <source>
        <dbReference type="ARBA" id="ARBA00022840"/>
    </source>
</evidence>
<dbReference type="Proteomes" id="UP000028931">
    <property type="component" value="Chromosome"/>
</dbReference>
<keyword evidence="2" id="KW-0813">Transport</keyword>
<dbReference type="GO" id="GO:0016887">
    <property type="term" value="F:ATP hydrolysis activity"/>
    <property type="evidence" value="ECO:0007669"/>
    <property type="project" value="InterPro"/>
</dbReference>
<dbReference type="InterPro" id="IPR015860">
    <property type="entry name" value="ABC_transpr_TagH-like"/>
</dbReference>
<evidence type="ECO:0000313" key="6">
    <source>
        <dbReference type="EMBL" id="AIL64402.1"/>
    </source>
</evidence>
<dbReference type="eggNOG" id="COG1134">
    <property type="taxonomic scope" value="Bacteria"/>
</dbReference>
<dbReference type="OrthoDB" id="9778870at2"/>
<proteinExistence type="inferred from homology"/>
<comment type="similarity">
    <text evidence="1">Belongs to the ABC transporter superfamily.</text>
</comment>
<dbReference type="InterPro" id="IPR050683">
    <property type="entry name" value="Bact_Polysacc_Export_ATP-bd"/>
</dbReference>
<dbReference type="KEGG" id="palk:PSAKL28_52620"/>
<evidence type="ECO:0000256" key="3">
    <source>
        <dbReference type="ARBA" id="ARBA00022741"/>
    </source>
</evidence>
<dbReference type="GO" id="GO:0016020">
    <property type="term" value="C:membrane"/>
    <property type="evidence" value="ECO:0007669"/>
    <property type="project" value="InterPro"/>
</dbReference>
<name>A0A077FG02_9PSED</name>
<dbReference type="Pfam" id="PF00005">
    <property type="entry name" value="ABC_tran"/>
    <property type="match status" value="1"/>
</dbReference>
<sequence>MNEQIALTAERLSLSFRNGLRLFSSASTTVLDDVSFTVARGETFGVVGGNGAGKSTLLKVLAGIYQPTRGRMTKSVPNVSLLNLQLGFDENLDARDNIVLSGMLMGLSRKRMRELTDEILDYAELDSAASMPVRSYSTGMKARLGFAISKYSRPDVILLDEVLSVGDGHFREKAEATMREMMMGNQTVVFVSHDSGRIRELCSRVCWLKDGRVQMLGQASEVMNAYDEYILRK</sequence>
<evidence type="ECO:0000313" key="7">
    <source>
        <dbReference type="Proteomes" id="UP000028931"/>
    </source>
</evidence>